<organism evidence="1 2">
    <name type="scientific">Rotaria socialis</name>
    <dbReference type="NCBI Taxonomy" id="392032"/>
    <lineage>
        <taxon>Eukaryota</taxon>
        <taxon>Metazoa</taxon>
        <taxon>Spiralia</taxon>
        <taxon>Gnathifera</taxon>
        <taxon>Rotifera</taxon>
        <taxon>Eurotatoria</taxon>
        <taxon>Bdelloidea</taxon>
        <taxon>Philodinida</taxon>
        <taxon>Philodinidae</taxon>
        <taxon>Rotaria</taxon>
    </lineage>
</organism>
<feature type="non-terminal residue" evidence="1">
    <location>
        <position position="80"/>
    </location>
</feature>
<evidence type="ECO:0000313" key="1">
    <source>
        <dbReference type="EMBL" id="CAF4964055.1"/>
    </source>
</evidence>
<dbReference type="EMBL" id="CAJOBP010096591">
    <property type="protein sequence ID" value="CAF4964055.1"/>
    <property type="molecule type" value="Genomic_DNA"/>
</dbReference>
<dbReference type="AlphaFoldDB" id="A0A821YP80"/>
<evidence type="ECO:0000313" key="2">
    <source>
        <dbReference type="Proteomes" id="UP000663873"/>
    </source>
</evidence>
<protein>
    <submittedName>
        <fullName evidence="1">Uncharacterized protein</fullName>
    </submittedName>
</protein>
<reference evidence="1" key="1">
    <citation type="submission" date="2021-02" db="EMBL/GenBank/DDBJ databases">
        <authorList>
            <person name="Nowell W R."/>
        </authorList>
    </citation>
    <scope>NUCLEOTIDE SEQUENCE</scope>
</reference>
<comment type="caution">
    <text evidence="1">The sequence shown here is derived from an EMBL/GenBank/DDBJ whole genome shotgun (WGS) entry which is preliminary data.</text>
</comment>
<dbReference type="Proteomes" id="UP000663873">
    <property type="component" value="Unassembled WGS sequence"/>
</dbReference>
<sequence length="80" mass="9063">DPPTIAQKRTILDIANDQQTFSLKDVDPTTTSMVILDQLLSTVRRTTINNCLFTEDILSSNVKDLNKDIITQMLPEQDRT</sequence>
<name>A0A821YP80_9BILA</name>
<accession>A0A821YP80</accession>
<proteinExistence type="predicted"/>
<gene>
    <name evidence="1" type="ORF">UJA718_LOCUS48403</name>
</gene>
<keyword evidence="2" id="KW-1185">Reference proteome</keyword>
<feature type="non-terminal residue" evidence="1">
    <location>
        <position position="1"/>
    </location>
</feature>